<dbReference type="PANTHER" id="PTHR34502:SF3">
    <property type="entry name" value="DUF6594 DOMAIN-CONTAINING PROTEIN"/>
    <property type="match status" value="1"/>
</dbReference>
<organism evidence="3 4">
    <name type="scientific">Botrytis paeoniae</name>
    <dbReference type="NCBI Taxonomy" id="278948"/>
    <lineage>
        <taxon>Eukaryota</taxon>
        <taxon>Fungi</taxon>
        <taxon>Dikarya</taxon>
        <taxon>Ascomycota</taxon>
        <taxon>Pezizomycotina</taxon>
        <taxon>Leotiomycetes</taxon>
        <taxon>Helotiales</taxon>
        <taxon>Sclerotiniaceae</taxon>
        <taxon>Botrytis</taxon>
    </lineage>
</organism>
<dbReference type="EMBL" id="PQXI01000062">
    <property type="protein sequence ID" value="TGO26303.1"/>
    <property type="molecule type" value="Genomic_DNA"/>
</dbReference>
<evidence type="ECO:0000256" key="1">
    <source>
        <dbReference type="SAM" id="MobiDB-lite"/>
    </source>
</evidence>
<name>A0A4Z1FVX6_9HELO</name>
<evidence type="ECO:0000313" key="4">
    <source>
        <dbReference type="Proteomes" id="UP000297910"/>
    </source>
</evidence>
<dbReference type="PANTHER" id="PTHR34502">
    <property type="entry name" value="DUF6594 DOMAIN-CONTAINING PROTEIN-RELATED"/>
    <property type="match status" value="1"/>
</dbReference>
<evidence type="ECO:0000313" key="3">
    <source>
        <dbReference type="EMBL" id="TGO26303.1"/>
    </source>
</evidence>
<keyword evidence="4" id="KW-1185">Reference proteome</keyword>
<dbReference type="Proteomes" id="UP000297910">
    <property type="component" value="Unassembled WGS sequence"/>
</dbReference>
<gene>
    <name evidence="3" type="ORF">BPAE_0062g00240</name>
</gene>
<feature type="region of interest" description="Disordered" evidence="1">
    <location>
        <begin position="1"/>
        <end position="23"/>
    </location>
</feature>
<dbReference type="InterPro" id="IPR046529">
    <property type="entry name" value="DUF6594"/>
</dbReference>
<reference evidence="3 4" key="1">
    <citation type="submission" date="2017-12" db="EMBL/GenBank/DDBJ databases">
        <title>Comparative genomics of Botrytis spp.</title>
        <authorList>
            <person name="Valero-Jimenez C.A."/>
            <person name="Tapia P."/>
            <person name="Veloso J."/>
            <person name="Silva-Moreno E."/>
            <person name="Staats M."/>
            <person name="Valdes J.H."/>
            <person name="Van Kan J.A.L."/>
        </authorList>
    </citation>
    <scope>NUCLEOTIDE SEQUENCE [LARGE SCALE GENOMIC DNA]</scope>
    <source>
        <strain evidence="3 4">Bp0003</strain>
    </source>
</reference>
<dbReference type="Pfam" id="PF20237">
    <property type="entry name" value="DUF6594"/>
    <property type="match status" value="1"/>
</dbReference>
<proteinExistence type="predicted"/>
<comment type="caution">
    <text evidence="3">The sequence shown here is derived from an EMBL/GenBank/DDBJ whole genome shotgun (WGS) entry which is preliminary data.</text>
</comment>
<accession>A0A4Z1FVX6</accession>
<feature type="domain" description="DUF6594" evidence="2">
    <location>
        <begin position="96"/>
        <end position="175"/>
    </location>
</feature>
<sequence length="177" mass="20325">MSQASGLTSSATGDANQMEKGVADVGITKARMPALQDPTTSKPIKLGGMTQEEFKKTYDLPDENTERFCEYLQNLAKNRPLSKNLVRNVGLSIDGYPRLATVTDSNEQFMLYRRFGHLQARLLLHKQDELRAQEERLFKLDEIYKRNDPERHRSRAQDNAKSLDHKNLLDSIEIKFR</sequence>
<feature type="compositionally biased region" description="Polar residues" evidence="1">
    <location>
        <begin position="1"/>
        <end position="15"/>
    </location>
</feature>
<protein>
    <recommendedName>
        <fullName evidence="2">DUF6594 domain-containing protein</fullName>
    </recommendedName>
</protein>
<evidence type="ECO:0000259" key="2">
    <source>
        <dbReference type="Pfam" id="PF20237"/>
    </source>
</evidence>
<dbReference type="AlphaFoldDB" id="A0A4Z1FVX6"/>